<evidence type="ECO:0000256" key="8">
    <source>
        <dbReference type="ARBA" id="ARBA00023053"/>
    </source>
</evidence>
<feature type="transmembrane region" description="Helical" evidence="14">
    <location>
        <begin position="402"/>
        <end position="427"/>
    </location>
</feature>
<feature type="transmembrane region" description="Helical" evidence="14">
    <location>
        <begin position="7"/>
        <end position="25"/>
    </location>
</feature>
<dbReference type="GO" id="GO:0055085">
    <property type="term" value="P:transmembrane transport"/>
    <property type="evidence" value="ECO:0000318"/>
    <property type="project" value="GO_Central"/>
</dbReference>
<keyword evidence="16" id="KW-1185">Reference proteome</keyword>
<evidence type="ECO:0000256" key="2">
    <source>
        <dbReference type="ARBA" id="ARBA00006434"/>
    </source>
</evidence>
<dbReference type="PROSITE" id="PS50283">
    <property type="entry name" value="NA_SOLUT_SYMP_3"/>
    <property type="match status" value="1"/>
</dbReference>
<dbReference type="STRING" id="69014.TK1568"/>
<comment type="subcellular location">
    <subcellularLocation>
        <location evidence="1">Cell membrane</location>
        <topology evidence="1">Multi-pass membrane protein</topology>
    </subcellularLocation>
</comment>
<dbReference type="InterPro" id="IPR038377">
    <property type="entry name" value="Na/Glc_symporter_sf"/>
</dbReference>
<accession>Q5JIL6</accession>
<dbReference type="OrthoDB" id="9779at2157"/>
<feature type="transmembrane region" description="Helical" evidence="14">
    <location>
        <begin position="458"/>
        <end position="479"/>
    </location>
</feature>
<evidence type="ECO:0000256" key="3">
    <source>
        <dbReference type="ARBA" id="ARBA00022448"/>
    </source>
</evidence>
<evidence type="ECO:0000256" key="13">
    <source>
        <dbReference type="RuleBase" id="RU362091"/>
    </source>
</evidence>
<dbReference type="NCBIfam" id="TIGR00813">
    <property type="entry name" value="sss"/>
    <property type="match status" value="1"/>
</dbReference>
<dbReference type="InterPro" id="IPR050277">
    <property type="entry name" value="Sodium:Solute_Symporter"/>
</dbReference>
<dbReference type="KEGG" id="tko:TK1568"/>
<evidence type="ECO:0000256" key="6">
    <source>
        <dbReference type="ARBA" id="ARBA00022847"/>
    </source>
</evidence>
<evidence type="ECO:0000256" key="7">
    <source>
        <dbReference type="ARBA" id="ARBA00022989"/>
    </source>
</evidence>
<keyword evidence="11" id="KW-0739">Sodium transport</keyword>
<feature type="transmembrane region" description="Helical" evidence="14">
    <location>
        <begin position="325"/>
        <end position="352"/>
    </location>
</feature>
<evidence type="ECO:0000256" key="10">
    <source>
        <dbReference type="ARBA" id="ARBA00023136"/>
    </source>
</evidence>
<dbReference type="GO" id="GO:0005886">
    <property type="term" value="C:plasma membrane"/>
    <property type="evidence" value="ECO:0000318"/>
    <property type="project" value="GO_Central"/>
</dbReference>
<feature type="transmembrane region" description="Helical" evidence="14">
    <location>
        <begin position="230"/>
        <end position="257"/>
    </location>
</feature>
<evidence type="ECO:0000256" key="11">
    <source>
        <dbReference type="ARBA" id="ARBA00023201"/>
    </source>
</evidence>
<keyword evidence="8" id="KW-0915">Sodium</keyword>
<dbReference type="GO" id="GO:0015824">
    <property type="term" value="P:proline transport"/>
    <property type="evidence" value="ECO:0007669"/>
    <property type="project" value="InterPro"/>
</dbReference>
<keyword evidence="7 14" id="KW-1133">Transmembrane helix</keyword>
<dbReference type="RefSeq" id="WP_011250519.1">
    <property type="nucleotide sequence ID" value="NC_006624.1"/>
</dbReference>
<protein>
    <submittedName>
        <fullName evidence="15">Sodium/proline symporter, SSF family</fullName>
    </submittedName>
</protein>
<feature type="transmembrane region" description="Helical" evidence="14">
    <location>
        <begin position="123"/>
        <end position="141"/>
    </location>
</feature>
<evidence type="ECO:0000256" key="9">
    <source>
        <dbReference type="ARBA" id="ARBA00023065"/>
    </source>
</evidence>
<dbReference type="PhylomeDB" id="Q5JIL6"/>
<proteinExistence type="inferred from homology"/>
<keyword evidence="4" id="KW-1003">Cell membrane</keyword>
<evidence type="ECO:0000256" key="1">
    <source>
        <dbReference type="ARBA" id="ARBA00004651"/>
    </source>
</evidence>
<evidence type="ECO:0000256" key="4">
    <source>
        <dbReference type="ARBA" id="ARBA00022475"/>
    </source>
</evidence>
<dbReference type="GO" id="GO:0005298">
    <property type="term" value="F:proline:sodium symporter activity"/>
    <property type="evidence" value="ECO:0007669"/>
    <property type="project" value="InterPro"/>
</dbReference>
<evidence type="ECO:0000256" key="14">
    <source>
        <dbReference type="SAM" id="Phobius"/>
    </source>
</evidence>
<dbReference type="PATRIC" id="fig|69014.16.peg.1528"/>
<feature type="transmembrane region" description="Helical" evidence="14">
    <location>
        <begin position="191"/>
        <end position="210"/>
    </location>
</feature>
<dbReference type="GO" id="GO:0022857">
    <property type="term" value="F:transmembrane transporter activity"/>
    <property type="evidence" value="ECO:0000318"/>
    <property type="project" value="GO_Central"/>
</dbReference>
<dbReference type="PANTHER" id="PTHR48086:SF3">
    <property type="entry name" value="SODIUM_PROLINE SYMPORTER"/>
    <property type="match status" value="1"/>
</dbReference>
<dbReference type="EMBL" id="AP006878">
    <property type="protein sequence ID" value="BAD85757.1"/>
    <property type="molecule type" value="Genomic_DNA"/>
</dbReference>
<name>Q5JIL6_THEKO</name>
<evidence type="ECO:0000256" key="12">
    <source>
        <dbReference type="ARBA" id="ARBA00033708"/>
    </source>
</evidence>
<evidence type="ECO:0000256" key="5">
    <source>
        <dbReference type="ARBA" id="ARBA00022692"/>
    </source>
</evidence>
<feature type="transmembrane region" description="Helical" evidence="14">
    <location>
        <begin position="434"/>
        <end position="452"/>
    </location>
</feature>
<feature type="transmembrane region" description="Helical" evidence="14">
    <location>
        <begin position="278"/>
        <end position="305"/>
    </location>
</feature>
<evidence type="ECO:0000313" key="16">
    <source>
        <dbReference type="Proteomes" id="UP000000536"/>
    </source>
</evidence>
<sequence>MEAQTQMLIVLVGYLLFLISVGIYQGRKTKSSKDFAIAGRQLPGWVAALSERATGESAWALLGLPGFAFAAGLAAIWPAIGCVLGIVVAWVIFAPRLRREAEKYDASTFVDYIAKRHPDAEKWIRILGSLTIAFFFFFYVGAQFIGGGKTLNALFDIDPKIGMIITAMIILPYTVAGGLKSVAYTDTIQAIVMIVTLIIAPIVGIHYISTHHDVFAHSVTEALKASGPEYSTILGGLAGSAAIIFVIAEFSWFFGYLGGMPQLSIRFMAIKDEENAKLARNVGVAWTIIAYIGALLIGWIGIAIFGPSGLADQEQVMPEVMLKLFPPALAAVFITGAVAAMLSTADSLLILASTELSENFLRPFVLAKDMDPRRGLTISRITTIALGIIALIMAFIVPSDLIYTIVGYTWAGIGDTFSVIVILTLFWKKFHGKAVPPTIIAGLLFTVFWVSSGLDAKVSARLMTFIVTAIVAVVATYAIKPENTRTGA</sequence>
<dbReference type="InterPro" id="IPR001734">
    <property type="entry name" value="Na/solute_symporter"/>
</dbReference>
<dbReference type="AlphaFoldDB" id="Q5JIL6"/>
<dbReference type="InParanoid" id="Q5JIL6"/>
<dbReference type="GO" id="GO:0031402">
    <property type="term" value="F:sodium ion binding"/>
    <property type="evidence" value="ECO:0007669"/>
    <property type="project" value="InterPro"/>
</dbReference>
<keyword evidence="9" id="KW-0406">Ion transport</keyword>
<organism evidence="15 16">
    <name type="scientific">Thermococcus kodakarensis (strain ATCC BAA-918 / JCM 12380 / KOD1)</name>
    <name type="common">Pyrococcus kodakaraensis (strain KOD1)</name>
    <dbReference type="NCBI Taxonomy" id="69014"/>
    <lineage>
        <taxon>Archaea</taxon>
        <taxon>Methanobacteriati</taxon>
        <taxon>Methanobacteriota</taxon>
        <taxon>Thermococci</taxon>
        <taxon>Thermococcales</taxon>
        <taxon>Thermococcaceae</taxon>
        <taxon>Thermococcus</taxon>
    </lineage>
</organism>
<keyword evidence="10 14" id="KW-0472">Membrane</keyword>
<dbReference type="HOGENOM" id="CLU_018808_15_2_2"/>
<reference evidence="15 16" key="1">
    <citation type="journal article" date="2005" name="Genome Res.">
        <title>Complete genome sequence of the hyperthermophilic archaeon Thermococcus kodakaraensis KOD1 and comparison with Pyrococcus genomes.</title>
        <authorList>
            <person name="Fukui T."/>
            <person name="Atomi H."/>
            <person name="Kanai T."/>
            <person name="Matsumi R."/>
            <person name="Fujiwara S."/>
            <person name="Imanaka T."/>
        </authorList>
    </citation>
    <scope>NUCLEOTIDE SEQUENCE [LARGE SCALE GENOMIC DNA]</scope>
    <source>
        <strain evidence="16">ATCC BAA-918 / JCM 12380 / KOD1</strain>
    </source>
</reference>
<keyword evidence="6" id="KW-0769">Symport</keyword>
<comment type="similarity">
    <text evidence="2 13">Belongs to the sodium:solute symporter (SSF) (TC 2.A.21) family.</text>
</comment>
<dbReference type="Pfam" id="PF00474">
    <property type="entry name" value="SSF"/>
    <property type="match status" value="1"/>
</dbReference>
<feature type="transmembrane region" description="Helical" evidence="14">
    <location>
        <begin position="378"/>
        <end position="396"/>
    </location>
</feature>
<dbReference type="EnsemblBacteria" id="BAD85757">
    <property type="protein sequence ID" value="BAD85757"/>
    <property type="gene ID" value="TK1568"/>
</dbReference>
<dbReference type="Gene3D" id="1.20.1730.10">
    <property type="entry name" value="Sodium/glucose cotransporter"/>
    <property type="match status" value="1"/>
</dbReference>
<feature type="transmembrane region" description="Helical" evidence="14">
    <location>
        <begin position="161"/>
        <end position="179"/>
    </location>
</feature>
<dbReference type="Proteomes" id="UP000000536">
    <property type="component" value="Chromosome"/>
</dbReference>
<keyword evidence="3" id="KW-0813">Transport</keyword>
<dbReference type="CDD" id="cd11475">
    <property type="entry name" value="SLC5sbd_PutP"/>
    <property type="match status" value="1"/>
</dbReference>
<dbReference type="InterPro" id="IPR011851">
    <property type="entry name" value="Na/Pro_symporter"/>
</dbReference>
<dbReference type="GeneID" id="78448096"/>
<evidence type="ECO:0000313" key="15">
    <source>
        <dbReference type="EMBL" id="BAD85757.1"/>
    </source>
</evidence>
<comment type="catalytic activity">
    <reaction evidence="12">
        <text>L-proline(in) + Na(+)(in) = L-proline(out) + Na(+)(out)</text>
        <dbReference type="Rhea" id="RHEA:28967"/>
        <dbReference type="ChEBI" id="CHEBI:29101"/>
        <dbReference type="ChEBI" id="CHEBI:60039"/>
    </reaction>
</comment>
<feature type="transmembrane region" description="Helical" evidence="14">
    <location>
        <begin position="67"/>
        <end position="93"/>
    </location>
</feature>
<dbReference type="eggNOG" id="arCOG01316">
    <property type="taxonomic scope" value="Archaea"/>
</dbReference>
<dbReference type="PANTHER" id="PTHR48086">
    <property type="entry name" value="SODIUM/PROLINE SYMPORTER-RELATED"/>
    <property type="match status" value="1"/>
</dbReference>
<gene>
    <name evidence="15" type="ordered locus">TK1568</name>
</gene>
<keyword evidence="5 14" id="KW-0812">Transmembrane</keyword>